<keyword evidence="2" id="KW-0238">DNA-binding</keyword>
<evidence type="ECO:0000256" key="3">
    <source>
        <dbReference type="ARBA" id="ARBA00023163"/>
    </source>
</evidence>
<dbReference type="PANTHER" id="PTHR42756:SF1">
    <property type="entry name" value="TRANSCRIPTIONAL REPRESSOR OF EMRAB OPERON"/>
    <property type="match status" value="1"/>
</dbReference>
<evidence type="ECO:0000256" key="1">
    <source>
        <dbReference type="ARBA" id="ARBA00023015"/>
    </source>
</evidence>
<keyword evidence="3" id="KW-0804">Transcription</keyword>
<dbReference type="SMART" id="SM00347">
    <property type="entry name" value="HTH_MARR"/>
    <property type="match status" value="1"/>
</dbReference>
<organism evidence="5 6">
    <name type="scientific">Emticicia oligotrophica (strain DSM 17448 / CIP 109782 / MTCC 6937 / GPTSA100-15)</name>
    <dbReference type="NCBI Taxonomy" id="929562"/>
    <lineage>
        <taxon>Bacteria</taxon>
        <taxon>Pseudomonadati</taxon>
        <taxon>Bacteroidota</taxon>
        <taxon>Cytophagia</taxon>
        <taxon>Cytophagales</taxon>
        <taxon>Leadbetterellaceae</taxon>
        <taxon>Emticicia</taxon>
    </lineage>
</organism>
<dbReference type="PRINTS" id="PR00598">
    <property type="entry name" value="HTHMARR"/>
</dbReference>
<feature type="domain" description="HTH marR-type" evidence="4">
    <location>
        <begin position="50"/>
        <end position="183"/>
    </location>
</feature>
<keyword evidence="6" id="KW-1185">Reference proteome</keyword>
<dbReference type="EMBL" id="CP002961">
    <property type="protein sequence ID" value="AFK01946.1"/>
    <property type="molecule type" value="Genomic_DNA"/>
</dbReference>
<dbReference type="InterPro" id="IPR036390">
    <property type="entry name" value="WH_DNA-bd_sf"/>
</dbReference>
<name>A0ABN4AIJ4_EMTOG</name>
<evidence type="ECO:0000259" key="4">
    <source>
        <dbReference type="PROSITE" id="PS50995"/>
    </source>
</evidence>
<protein>
    <submittedName>
        <fullName evidence="5">Regulatory protein MarR</fullName>
    </submittedName>
</protein>
<keyword evidence="1" id="KW-0805">Transcription regulation</keyword>
<dbReference type="Gene3D" id="1.10.10.10">
    <property type="entry name" value="Winged helix-like DNA-binding domain superfamily/Winged helix DNA-binding domain"/>
    <property type="match status" value="1"/>
</dbReference>
<reference evidence="5 6" key="1">
    <citation type="submission" date="2011-07" db="EMBL/GenBank/DDBJ databases">
        <title>The complete genome of chromosome of Emticicia oligotrophica DSM 17448.</title>
        <authorList>
            <consortium name="US DOE Joint Genome Institute (JGI-PGF)"/>
            <person name="Lucas S."/>
            <person name="Han J."/>
            <person name="Lapidus A."/>
            <person name="Bruce D."/>
            <person name="Goodwin L."/>
            <person name="Pitluck S."/>
            <person name="Peters L."/>
            <person name="Kyrpides N."/>
            <person name="Mavromatis K."/>
            <person name="Ivanova N."/>
            <person name="Ovchinnikova G."/>
            <person name="Teshima H."/>
            <person name="Detter J.C."/>
            <person name="Tapia R."/>
            <person name="Han C."/>
            <person name="Land M."/>
            <person name="Hauser L."/>
            <person name="Markowitz V."/>
            <person name="Cheng J.-F."/>
            <person name="Hugenholtz P."/>
            <person name="Woyke T."/>
            <person name="Wu D."/>
            <person name="Tindall B."/>
            <person name="Pomrenke H."/>
            <person name="Brambilla E."/>
            <person name="Klenk H.-P."/>
            <person name="Eisen J.A."/>
        </authorList>
    </citation>
    <scope>NUCLEOTIDE SEQUENCE [LARGE SCALE GENOMIC DNA]</scope>
    <source>
        <strain evidence="5 6">DSM 17448</strain>
    </source>
</reference>
<sequence length="206" mass="24072">MSKKIVELVNLWSKYEDENPEMSITDFCVRYLAENNDTRYVTDTLKLPINAQLASLMGRLVKFSNHYAKKALDHFPLNNLEDWVYLISLMDLRTPKKSELIYEMLSEFPSGIDIIKRLIAADLVEEFPDENDKRSKRVRITEKGLQVLSESMSYMDKVGVMAFDTLSASEKEMVVNILKRLDNFHNERFKEVRVSEFNEAFEILTK</sequence>
<dbReference type="Pfam" id="PF13463">
    <property type="entry name" value="HTH_27"/>
    <property type="match status" value="1"/>
</dbReference>
<dbReference type="Proteomes" id="UP000002875">
    <property type="component" value="Chromosome"/>
</dbReference>
<dbReference type="RefSeq" id="WP_015027646.1">
    <property type="nucleotide sequence ID" value="NC_018748.1"/>
</dbReference>
<dbReference type="SUPFAM" id="SSF46785">
    <property type="entry name" value="Winged helix' DNA-binding domain"/>
    <property type="match status" value="1"/>
</dbReference>
<dbReference type="PANTHER" id="PTHR42756">
    <property type="entry name" value="TRANSCRIPTIONAL REGULATOR, MARR"/>
    <property type="match status" value="1"/>
</dbReference>
<proteinExistence type="predicted"/>
<evidence type="ECO:0000313" key="5">
    <source>
        <dbReference type="EMBL" id="AFK01946.1"/>
    </source>
</evidence>
<dbReference type="PROSITE" id="PS50995">
    <property type="entry name" value="HTH_MARR_2"/>
    <property type="match status" value="1"/>
</dbReference>
<gene>
    <name evidence="5" type="ordered locus">Emtol_0795</name>
</gene>
<accession>A0ABN4AIJ4</accession>
<evidence type="ECO:0000256" key="2">
    <source>
        <dbReference type="ARBA" id="ARBA00023125"/>
    </source>
</evidence>
<dbReference type="InterPro" id="IPR000835">
    <property type="entry name" value="HTH_MarR-typ"/>
</dbReference>
<dbReference type="InterPro" id="IPR036388">
    <property type="entry name" value="WH-like_DNA-bd_sf"/>
</dbReference>
<evidence type="ECO:0000313" key="6">
    <source>
        <dbReference type="Proteomes" id="UP000002875"/>
    </source>
</evidence>